<gene>
    <name evidence="1" type="ORF">G9U52_08060</name>
</gene>
<evidence type="ECO:0000313" key="1">
    <source>
        <dbReference type="EMBL" id="NHN29789.1"/>
    </source>
</evidence>
<reference evidence="1" key="1">
    <citation type="submission" date="2020-03" db="EMBL/GenBank/DDBJ databases">
        <title>Draft sequencing of Paenibacilllus sp. S3N08.</title>
        <authorList>
            <person name="Kim D.-U."/>
        </authorList>
    </citation>
    <scope>NUCLEOTIDE SEQUENCE</scope>
    <source>
        <strain evidence="1">S3N08</strain>
    </source>
</reference>
<organism evidence="1 2">
    <name type="scientific">Paenibacillus agricola</name>
    <dbReference type="NCBI Taxonomy" id="2716264"/>
    <lineage>
        <taxon>Bacteria</taxon>
        <taxon>Bacillati</taxon>
        <taxon>Bacillota</taxon>
        <taxon>Bacilli</taxon>
        <taxon>Bacillales</taxon>
        <taxon>Paenibacillaceae</taxon>
        <taxon>Paenibacillus</taxon>
    </lineage>
</organism>
<comment type="caution">
    <text evidence="1">The sequence shown here is derived from an EMBL/GenBank/DDBJ whole genome shotgun (WGS) entry which is preliminary data.</text>
</comment>
<keyword evidence="2" id="KW-1185">Reference proteome</keyword>
<sequence>MYTKLLHMNDDWTETAISHQVSDPTSKYFGGIIDPISGIPKANHLGTPAVMAAWTAALVNPDSRYYHDTKLLHALNKAALFMLNRQHADGTISLGSTNFNSPPDTAFVVGGVTQIYQLLQKNEWPAALTTVVQIKLFLERTLPALLSGGCHTPNHRWVITAALAQLYEIFPMPELIARAEEWLAEGMDITEDGEWTERSNGIYNTVSDISLYHTARVLNRPELFEHVRRNLRMMVYLIHPDGEVVTEYSGRQDLGQVLHMSNYFLIYRLMAVKDHDPLFAAMSDYAASFMTRYKEGVNNHPMTGLLLFPSAFDGLDRALLPDRYKKALNMGHPLREHLDMMKALGYPKHIEHSSMHLAFGAPVIRMRELEDSVTLMARTPVFFSLRHGKARLLGVKLATSFTPGVVTFDELTEGADSYKLSLILEKGYYGPIPESLLPNHPNRQQLSPWYLLPQQHRPVTHLQQQALTVDVTQEAAEWKIHVRSDQREDVMMQLTFILGAEGCIQGTDIENIGESRYVLKSGSLTYHTEGSAFEISSGSYEHWLPDIRNDYHPAGCQYVHINLLTPVDRIFTIRLL</sequence>
<evidence type="ECO:0000313" key="2">
    <source>
        <dbReference type="Proteomes" id="UP001165962"/>
    </source>
</evidence>
<dbReference type="InterPro" id="IPR008929">
    <property type="entry name" value="Chondroitin_lyas"/>
</dbReference>
<dbReference type="Proteomes" id="UP001165962">
    <property type="component" value="Unassembled WGS sequence"/>
</dbReference>
<protein>
    <submittedName>
        <fullName evidence="1">Uncharacterized protein</fullName>
    </submittedName>
</protein>
<proteinExistence type="predicted"/>
<accession>A0ABX0J0Q3</accession>
<dbReference type="SUPFAM" id="SSF48230">
    <property type="entry name" value="Chondroitin AC/alginate lyase"/>
    <property type="match status" value="1"/>
</dbReference>
<name>A0ABX0J0Q3_9BACL</name>
<dbReference type="EMBL" id="JAAOIW010000002">
    <property type="protein sequence ID" value="NHN29789.1"/>
    <property type="molecule type" value="Genomic_DNA"/>
</dbReference>